<keyword evidence="1" id="KW-1133">Transmembrane helix</keyword>
<dbReference type="SUPFAM" id="SSF48371">
    <property type="entry name" value="ARM repeat"/>
    <property type="match status" value="1"/>
</dbReference>
<reference evidence="2 3" key="1">
    <citation type="submission" date="2020-06" db="EMBL/GenBank/DDBJ databases">
        <title>Dyadobacter sandarakinus sp. nov., isolated from the soil of the Arctic Yellow River Station.</title>
        <authorList>
            <person name="Zhang Y."/>
            <person name="Peng F."/>
        </authorList>
    </citation>
    <scope>NUCLEOTIDE SEQUENCE [LARGE SCALE GENOMIC DNA]</scope>
    <source>
        <strain evidence="2 3">Q3-56</strain>
    </source>
</reference>
<dbReference type="InterPro" id="IPR016024">
    <property type="entry name" value="ARM-type_fold"/>
</dbReference>
<keyword evidence="3" id="KW-1185">Reference proteome</keyword>
<dbReference type="InterPro" id="IPR011989">
    <property type="entry name" value="ARM-like"/>
</dbReference>
<protein>
    <submittedName>
        <fullName evidence="2">HEAT repeat domain-containing protein</fullName>
    </submittedName>
</protein>
<keyword evidence="1" id="KW-0472">Membrane</keyword>
<accession>A0ABX7I4X0</accession>
<dbReference type="EMBL" id="CP056775">
    <property type="protein sequence ID" value="QRR01127.1"/>
    <property type="molecule type" value="Genomic_DNA"/>
</dbReference>
<gene>
    <name evidence="2" type="ORF">HWI92_09525</name>
</gene>
<dbReference type="Pfam" id="PF13646">
    <property type="entry name" value="HEAT_2"/>
    <property type="match status" value="1"/>
</dbReference>
<evidence type="ECO:0000313" key="2">
    <source>
        <dbReference type="EMBL" id="QRR01127.1"/>
    </source>
</evidence>
<proteinExistence type="predicted"/>
<dbReference type="Gene3D" id="1.25.10.10">
    <property type="entry name" value="Leucine-rich Repeat Variant"/>
    <property type="match status" value="1"/>
</dbReference>
<name>A0ABX7I4X0_9BACT</name>
<dbReference type="RefSeq" id="WP_204663126.1">
    <property type="nucleotide sequence ID" value="NZ_CP056775.1"/>
</dbReference>
<feature type="transmembrane region" description="Helical" evidence="1">
    <location>
        <begin position="82"/>
        <end position="103"/>
    </location>
</feature>
<organism evidence="2 3">
    <name type="scientific">Dyadobacter sandarakinus</name>
    <dbReference type="NCBI Taxonomy" id="2747268"/>
    <lineage>
        <taxon>Bacteria</taxon>
        <taxon>Pseudomonadati</taxon>
        <taxon>Bacteroidota</taxon>
        <taxon>Cytophagia</taxon>
        <taxon>Cytophagales</taxon>
        <taxon>Spirosomataceae</taxon>
        <taxon>Dyadobacter</taxon>
    </lineage>
</organism>
<dbReference type="Proteomes" id="UP000612680">
    <property type="component" value="Chromosome"/>
</dbReference>
<keyword evidence="1" id="KW-0812">Transmembrane</keyword>
<evidence type="ECO:0000256" key="1">
    <source>
        <dbReference type="SAM" id="Phobius"/>
    </source>
</evidence>
<sequence length="253" mass="28379">MKEDIEELLTKYYEGETTVEEERELKRFFQNEPIPMHLQSHAAQFVYFTDARNEHPSRTFSNELALLLDPPRQTPVRRFGSWLIRIAAGFALLLVGFAGGWFVKNNRGQAADGVHAPASAIRNVLAFEQVSKTSASERIQAVNQAYGLTQADQQITQTLTNTLNFDPNVNVRLAACQALLHFQNEPGVKEALMQSLSIQTDPNVQISLIEALVSIKEKRAADQFRQIMHNKEVLEAVRSRAEFGLGELDAADV</sequence>
<evidence type="ECO:0000313" key="3">
    <source>
        <dbReference type="Proteomes" id="UP000612680"/>
    </source>
</evidence>